<dbReference type="InterPro" id="IPR048319">
    <property type="entry name" value="Vps52_CC"/>
</dbReference>
<evidence type="ECO:0000256" key="1">
    <source>
        <dbReference type="ARBA" id="ARBA00004601"/>
    </source>
</evidence>
<keyword evidence="5" id="KW-0333">Golgi apparatus</keyword>
<evidence type="ECO:0000259" key="7">
    <source>
        <dbReference type="Pfam" id="PF04129"/>
    </source>
</evidence>
<comment type="caution">
    <text evidence="9">The sequence shown here is derived from an EMBL/GenBank/DDBJ whole genome shotgun (WGS) entry which is preliminary data.</text>
</comment>
<dbReference type="InterPro" id="IPR007258">
    <property type="entry name" value="Vps52"/>
</dbReference>
<evidence type="ECO:0000256" key="4">
    <source>
        <dbReference type="ARBA" id="ARBA00022927"/>
    </source>
</evidence>
<dbReference type="OrthoDB" id="19482at2759"/>
<dbReference type="GO" id="GO:0042147">
    <property type="term" value="P:retrograde transport, endosome to Golgi"/>
    <property type="evidence" value="ECO:0007669"/>
    <property type="project" value="TreeGrafter"/>
</dbReference>
<evidence type="ECO:0000256" key="2">
    <source>
        <dbReference type="ARBA" id="ARBA00008180"/>
    </source>
</evidence>
<dbReference type="GO" id="GO:0006896">
    <property type="term" value="P:Golgi to vacuole transport"/>
    <property type="evidence" value="ECO:0007669"/>
    <property type="project" value="TreeGrafter"/>
</dbReference>
<gene>
    <name evidence="9" type="ORF">O181_064417</name>
</gene>
<evidence type="ECO:0000313" key="10">
    <source>
        <dbReference type="Proteomes" id="UP000765509"/>
    </source>
</evidence>
<accession>A0A9Q3EVR0</accession>
<dbReference type="Pfam" id="PF20655">
    <property type="entry name" value="Vps52_C"/>
    <property type="match status" value="2"/>
</dbReference>
<feature type="coiled-coil region" evidence="6">
    <location>
        <begin position="514"/>
        <end position="541"/>
    </location>
</feature>
<evidence type="ECO:0000259" key="8">
    <source>
        <dbReference type="Pfam" id="PF20655"/>
    </source>
</evidence>
<reference evidence="9" key="1">
    <citation type="submission" date="2021-03" db="EMBL/GenBank/DDBJ databases">
        <title>Draft genome sequence of rust myrtle Austropuccinia psidii MF-1, a brazilian biotype.</title>
        <authorList>
            <person name="Quecine M.C."/>
            <person name="Pachon D.M.R."/>
            <person name="Bonatelli M.L."/>
            <person name="Correr F.H."/>
            <person name="Franceschini L.M."/>
            <person name="Leite T.F."/>
            <person name="Margarido G.R.A."/>
            <person name="Almeida C.A."/>
            <person name="Ferrarezi J.A."/>
            <person name="Labate C.A."/>
        </authorList>
    </citation>
    <scope>NUCLEOTIDE SEQUENCE</scope>
    <source>
        <strain evidence="9">MF-1</strain>
    </source>
</reference>
<evidence type="ECO:0000256" key="3">
    <source>
        <dbReference type="ARBA" id="ARBA00022448"/>
    </source>
</evidence>
<dbReference type="Proteomes" id="UP000765509">
    <property type="component" value="Unassembled WGS sequence"/>
</dbReference>
<feature type="domain" description="Vps52 C-terminal" evidence="8">
    <location>
        <begin position="318"/>
        <end position="362"/>
    </location>
</feature>
<dbReference type="PANTHER" id="PTHR14190:SF7">
    <property type="entry name" value="VACUOLAR PROTEIN SORTING-ASSOCIATED PROTEIN 52 HOMOLOG"/>
    <property type="match status" value="1"/>
</dbReference>
<feature type="domain" description="Vps52 C-terminal" evidence="8">
    <location>
        <begin position="440"/>
        <end position="607"/>
    </location>
</feature>
<dbReference type="GO" id="GO:0000938">
    <property type="term" value="C:GARP complex"/>
    <property type="evidence" value="ECO:0007669"/>
    <property type="project" value="TreeGrafter"/>
</dbReference>
<dbReference type="Pfam" id="PF04129">
    <property type="entry name" value="Vps52_CC"/>
    <property type="match status" value="1"/>
</dbReference>
<keyword evidence="3" id="KW-0813">Transport</keyword>
<keyword evidence="6" id="KW-0175">Coiled coil</keyword>
<dbReference type="GO" id="GO:0005829">
    <property type="term" value="C:cytosol"/>
    <property type="evidence" value="ECO:0007669"/>
    <property type="project" value="GOC"/>
</dbReference>
<name>A0A9Q3EVR0_9BASI</name>
<sequence length="632" mass="71034">MDSSKFLSALGLNSSDVNSSSGLANAILASFQQLKICSEDYPEIAHQIAQLSTDIDQAHQVSSQHQEEEFDTLGKLYASRAKEYKELLLQIQSSEQVLGLLSDFLAQFQGDLSTVSTSIAELQTRSKLIETRLESRRLLSNNLTPHITTTIIPPQLILTIINSEPGEPWLNAIKDFEIRLTALKTLALEQRPTDSFDNVADKLRLLAAHKIRSFFINALGPFRASIATNLQITQSSFLLKYRPLFAFLQRHSARIAHEVQKAYVGTARWYFETGFRRYVRALEKIKSRGWAHAGIIAHPSPTELTIDPSPTIQSKWDQANVILAYMAESSSFKQSPHDLFRSLSLVVVDNAASEYNFVSHFFGQPSTKHSPFSPSSQSDSGFTNEAGLGRTFPAGNRFTGTRKSSFVSSIADSDSVMTGTTSEMFLASSRYGDSRSQTAIDFVWKQIVEPVFEYHKTFTAKLVSMNDLPDTHSIYAMIQFNEALISAVGNHSALFETHLMAIKMKLWPAFQIKMNNEVENMNQLSQRKELKETELKAICKKYVWFLSTMVGMESGQEMEENKVINELVRLRDALVAIIQAQATKLHGDAASKKSYLNLTYQEIQQALTLAPISQVRSQAEAAFWRELVWRTR</sequence>
<dbReference type="EMBL" id="AVOT02031234">
    <property type="protein sequence ID" value="MBW0524702.1"/>
    <property type="molecule type" value="Genomic_DNA"/>
</dbReference>
<dbReference type="GO" id="GO:0015031">
    <property type="term" value="P:protein transport"/>
    <property type="evidence" value="ECO:0007669"/>
    <property type="project" value="UniProtKB-KW"/>
</dbReference>
<dbReference type="GO" id="GO:0019905">
    <property type="term" value="F:syntaxin binding"/>
    <property type="evidence" value="ECO:0007669"/>
    <property type="project" value="TreeGrafter"/>
</dbReference>
<dbReference type="AlphaFoldDB" id="A0A9Q3EVR0"/>
<dbReference type="InterPro" id="IPR048361">
    <property type="entry name" value="Vps52_C"/>
</dbReference>
<comment type="subcellular location">
    <subcellularLocation>
        <location evidence="1">Golgi apparatus</location>
        <location evidence="1">trans-Golgi network</location>
    </subcellularLocation>
</comment>
<evidence type="ECO:0000313" key="9">
    <source>
        <dbReference type="EMBL" id="MBW0524702.1"/>
    </source>
</evidence>
<dbReference type="PANTHER" id="PTHR14190">
    <property type="entry name" value="SUPPRESSOR OF ACTIN MUTATIONS 2/VACUOLAR PROTEIN SORTING 52"/>
    <property type="match status" value="1"/>
</dbReference>
<organism evidence="9 10">
    <name type="scientific">Austropuccinia psidii MF-1</name>
    <dbReference type="NCBI Taxonomy" id="1389203"/>
    <lineage>
        <taxon>Eukaryota</taxon>
        <taxon>Fungi</taxon>
        <taxon>Dikarya</taxon>
        <taxon>Basidiomycota</taxon>
        <taxon>Pucciniomycotina</taxon>
        <taxon>Pucciniomycetes</taxon>
        <taxon>Pucciniales</taxon>
        <taxon>Sphaerophragmiaceae</taxon>
        <taxon>Austropuccinia</taxon>
    </lineage>
</organism>
<keyword evidence="4" id="KW-0653">Protein transport</keyword>
<dbReference type="GO" id="GO:0032456">
    <property type="term" value="P:endocytic recycling"/>
    <property type="evidence" value="ECO:0007669"/>
    <property type="project" value="TreeGrafter"/>
</dbReference>
<evidence type="ECO:0000256" key="5">
    <source>
        <dbReference type="ARBA" id="ARBA00023034"/>
    </source>
</evidence>
<protein>
    <submittedName>
        <fullName evidence="9">Uncharacterized protein</fullName>
    </submittedName>
</protein>
<comment type="similarity">
    <text evidence="2">Belongs to the VPS52 family.</text>
</comment>
<feature type="domain" description="Vps52 coiled-coil" evidence="7">
    <location>
        <begin position="84"/>
        <end position="248"/>
    </location>
</feature>
<proteinExistence type="inferred from homology"/>
<keyword evidence="10" id="KW-1185">Reference proteome</keyword>
<evidence type="ECO:0000256" key="6">
    <source>
        <dbReference type="SAM" id="Coils"/>
    </source>
</evidence>